<name>A0A5C5ZEF3_9BACT</name>
<dbReference type="Gene3D" id="1.10.10.10">
    <property type="entry name" value="Winged helix-like DNA-binding domain superfamily/Winged helix DNA-binding domain"/>
    <property type="match status" value="1"/>
</dbReference>
<dbReference type="InterPro" id="IPR036388">
    <property type="entry name" value="WH-like_DNA-bd_sf"/>
</dbReference>
<dbReference type="PANTHER" id="PTHR33169:SF14">
    <property type="entry name" value="TRANSCRIPTIONAL REGULATOR RV3488"/>
    <property type="match status" value="1"/>
</dbReference>
<feature type="domain" description="Transcription regulator PadR N-terminal" evidence="1">
    <location>
        <begin position="15"/>
        <end position="88"/>
    </location>
</feature>
<evidence type="ECO:0000259" key="1">
    <source>
        <dbReference type="Pfam" id="PF03551"/>
    </source>
</evidence>
<proteinExistence type="predicted"/>
<dbReference type="OrthoDB" id="9808017at2"/>
<comment type="caution">
    <text evidence="2">The sequence shown here is derived from an EMBL/GenBank/DDBJ whole genome shotgun (WGS) entry which is preliminary data.</text>
</comment>
<dbReference type="InterPro" id="IPR005149">
    <property type="entry name" value="Tscrpt_reg_PadR_N"/>
</dbReference>
<dbReference type="AlphaFoldDB" id="A0A5C5ZEF3"/>
<dbReference type="SUPFAM" id="SSF46785">
    <property type="entry name" value="Winged helix' DNA-binding domain"/>
    <property type="match status" value="1"/>
</dbReference>
<sequence>MLPKELAAASTRPLLLAILSRGEDYGYSIIQQVRQASGGQIEWSEGMLYPVLHRMEKEGLIQSSWKQANNGRRRKYYSVSANGKKSLAQHREHWLAVHDTLTLLWGPKACLS</sequence>
<evidence type="ECO:0000313" key="3">
    <source>
        <dbReference type="Proteomes" id="UP000318478"/>
    </source>
</evidence>
<dbReference type="Proteomes" id="UP000318478">
    <property type="component" value="Unassembled WGS sequence"/>
</dbReference>
<dbReference type="InterPro" id="IPR036390">
    <property type="entry name" value="WH_DNA-bd_sf"/>
</dbReference>
<dbReference type="PANTHER" id="PTHR33169">
    <property type="entry name" value="PADR-FAMILY TRANSCRIPTIONAL REGULATOR"/>
    <property type="match status" value="1"/>
</dbReference>
<accession>A0A5C5ZEF3</accession>
<gene>
    <name evidence="2" type="ORF">Pla123a_03430</name>
</gene>
<reference evidence="2 3" key="1">
    <citation type="submission" date="2019-02" db="EMBL/GenBank/DDBJ databases">
        <title>Deep-cultivation of Planctomycetes and their phenomic and genomic characterization uncovers novel biology.</title>
        <authorList>
            <person name="Wiegand S."/>
            <person name="Jogler M."/>
            <person name="Boedeker C."/>
            <person name="Pinto D."/>
            <person name="Vollmers J."/>
            <person name="Rivas-Marin E."/>
            <person name="Kohn T."/>
            <person name="Peeters S.H."/>
            <person name="Heuer A."/>
            <person name="Rast P."/>
            <person name="Oberbeckmann S."/>
            <person name="Bunk B."/>
            <person name="Jeske O."/>
            <person name="Meyerdierks A."/>
            <person name="Storesund J.E."/>
            <person name="Kallscheuer N."/>
            <person name="Luecker S."/>
            <person name="Lage O.M."/>
            <person name="Pohl T."/>
            <person name="Merkel B.J."/>
            <person name="Hornburger P."/>
            <person name="Mueller R.-W."/>
            <person name="Bruemmer F."/>
            <person name="Labrenz M."/>
            <person name="Spormann A.M."/>
            <person name="Op Den Camp H."/>
            <person name="Overmann J."/>
            <person name="Amann R."/>
            <person name="Jetten M.S.M."/>
            <person name="Mascher T."/>
            <person name="Medema M.H."/>
            <person name="Devos D.P."/>
            <person name="Kaster A.-K."/>
            <person name="Ovreas L."/>
            <person name="Rohde M."/>
            <person name="Galperin M.Y."/>
            <person name="Jogler C."/>
        </authorList>
    </citation>
    <scope>NUCLEOTIDE SEQUENCE [LARGE SCALE GENOMIC DNA]</scope>
    <source>
        <strain evidence="2 3">Pla123a</strain>
    </source>
</reference>
<dbReference type="EMBL" id="SJPO01000001">
    <property type="protein sequence ID" value="TWT85536.1"/>
    <property type="molecule type" value="Genomic_DNA"/>
</dbReference>
<organism evidence="2 3">
    <name type="scientific">Posidoniimonas polymericola</name>
    <dbReference type="NCBI Taxonomy" id="2528002"/>
    <lineage>
        <taxon>Bacteria</taxon>
        <taxon>Pseudomonadati</taxon>
        <taxon>Planctomycetota</taxon>
        <taxon>Planctomycetia</taxon>
        <taxon>Pirellulales</taxon>
        <taxon>Lacipirellulaceae</taxon>
        <taxon>Posidoniimonas</taxon>
    </lineage>
</organism>
<keyword evidence="3" id="KW-1185">Reference proteome</keyword>
<evidence type="ECO:0000313" key="2">
    <source>
        <dbReference type="EMBL" id="TWT85536.1"/>
    </source>
</evidence>
<dbReference type="RefSeq" id="WP_146583795.1">
    <property type="nucleotide sequence ID" value="NZ_SJPO01000001.1"/>
</dbReference>
<dbReference type="Pfam" id="PF03551">
    <property type="entry name" value="PadR"/>
    <property type="match status" value="1"/>
</dbReference>
<dbReference type="InterPro" id="IPR052509">
    <property type="entry name" value="Metal_resp_DNA-bind_regulator"/>
</dbReference>
<protein>
    <submittedName>
        <fullName evidence="2">Lineage-specific thermal regulator protein</fullName>
    </submittedName>
</protein>